<dbReference type="Proteomes" id="UP001595818">
    <property type="component" value="Unassembled WGS sequence"/>
</dbReference>
<keyword evidence="1" id="KW-0732">Signal</keyword>
<dbReference type="EMBL" id="JBHSJJ010000010">
    <property type="protein sequence ID" value="MFC4873324.1"/>
    <property type="molecule type" value="Genomic_DNA"/>
</dbReference>
<comment type="caution">
    <text evidence="2">The sequence shown here is derived from an EMBL/GenBank/DDBJ whole genome shotgun (WGS) entry which is preliminary data.</text>
</comment>
<accession>A0ABV9T4H3</accession>
<dbReference type="RefSeq" id="WP_377066065.1">
    <property type="nucleotide sequence ID" value="NZ_JBHSJJ010000010.1"/>
</dbReference>
<feature type="chain" id="PRO_5045181034" evidence="1">
    <location>
        <begin position="20"/>
        <end position="57"/>
    </location>
</feature>
<protein>
    <submittedName>
        <fullName evidence="2">Uncharacterized protein</fullName>
    </submittedName>
</protein>
<sequence length="57" mass="6673">MKKFYNTLLVFMIVFSVIAQENDDSYDFPIRPGTDEWASLDSYEARLDAYNVPDDVF</sequence>
<evidence type="ECO:0000256" key="1">
    <source>
        <dbReference type="SAM" id="SignalP"/>
    </source>
</evidence>
<gene>
    <name evidence="2" type="ORF">ACFPFU_16605</name>
</gene>
<evidence type="ECO:0000313" key="2">
    <source>
        <dbReference type="EMBL" id="MFC4873324.1"/>
    </source>
</evidence>
<feature type="signal peptide" evidence="1">
    <location>
        <begin position="1"/>
        <end position="19"/>
    </location>
</feature>
<name>A0ABV9T4H3_9BACT</name>
<evidence type="ECO:0000313" key="3">
    <source>
        <dbReference type="Proteomes" id="UP001595818"/>
    </source>
</evidence>
<proteinExistence type="predicted"/>
<reference evidence="3" key="1">
    <citation type="journal article" date="2019" name="Int. J. Syst. Evol. Microbiol.">
        <title>The Global Catalogue of Microorganisms (GCM) 10K type strain sequencing project: providing services to taxonomists for standard genome sequencing and annotation.</title>
        <authorList>
            <consortium name="The Broad Institute Genomics Platform"/>
            <consortium name="The Broad Institute Genome Sequencing Center for Infectious Disease"/>
            <person name="Wu L."/>
            <person name="Ma J."/>
        </authorList>
    </citation>
    <scope>NUCLEOTIDE SEQUENCE [LARGE SCALE GENOMIC DNA]</scope>
    <source>
        <strain evidence="3">CGMCC 4.7466</strain>
    </source>
</reference>
<keyword evidence="3" id="KW-1185">Reference proteome</keyword>
<organism evidence="2 3">
    <name type="scientific">Negadavirga shengliensis</name>
    <dbReference type="NCBI Taxonomy" id="1389218"/>
    <lineage>
        <taxon>Bacteria</taxon>
        <taxon>Pseudomonadati</taxon>
        <taxon>Bacteroidota</taxon>
        <taxon>Cytophagia</taxon>
        <taxon>Cytophagales</taxon>
        <taxon>Cyclobacteriaceae</taxon>
        <taxon>Negadavirga</taxon>
    </lineage>
</organism>